<feature type="transmembrane region" description="Helical" evidence="6">
    <location>
        <begin position="358"/>
        <end position="381"/>
    </location>
</feature>
<feature type="transmembrane region" description="Helical" evidence="6">
    <location>
        <begin position="20"/>
        <end position="50"/>
    </location>
</feature>
<dbReference type="EMBL" id="JACGCM010000792">
    <property type="protein sequence ID" value="KAF6166372.1"/>
    <property type="molecule type" value="Genomic_DNA"/>
</dbReference>
<feature type="transmembrane region" description="Helical" evidence="6">
    <location>
        <begin position="62"/>
        <end position="81"/>
    </location>
</feature>
<dbReference type="PANTHER" id="PTHR11654">
    <property type="entry name" value="OLIGOPEPTIDE TRANSPORTER-RELATED"/>
    <property type="match status" value="1"/>
</dbReference>
<evidence type="ECO:0000256" key="2">
    <source>
        <dbReference type="ARBA" id="ARBA00005982"/>
    </source>
</evidence>
<dbReference type="Gene3D" id="1.20.1250.20">
    <property type="entry name" value="MFS general substrate transporter like domains"/>
    <property type="match status" value="1"/>
</dbReference>
<feature type="transmembrane region" description="Helical" evidence="6">
    <location>
        <begin position="469"/>
        <end position="490"/>
    </location>
</feature>
<evidence type="ECO:0000256" key="4">
    <source>
        <dbReference type="ARBA" id="ARBA00022989"/>
    </source>
</evidence>
<accession>A0A7J7NHD0</accession>
<feature type="transmembrane region" description="Helical" evidence="6">
    <location>
        <begin position="517"/>
        <end position="536"/>
    </location>
</feature>
<evidence type="ECO:0000256" key="3">
    <source>
        <dbReference type="ARBA" id="ARBA00022692"/>
    </source>
</evidence>
<organism evidence="7 8">
    <name type="scientific">Kingdonia uniflora</name>
    <dbReference type="NCBI Taxonomy" id="39325"/>
    <lineage>
        <taxon>Eukaryota</taxon>
        <taxon>Viridiplantae</taxon>
        <taxon>Streptophyta</taxon>
        <taxon>Embryophyta</taxon>
        <taxon>Tracheophyta</taxon>
        <taxon>Spermatophyta</taxon>
        <taxon>Magnoliopsida</taxon>
        <taxon>Ranunculales</taxon>
        <taxon>Circaeasteraceae</taxon>
        <taxon>Kingdonia</taxon>
    </lineage>
</organism>
<evidence type="ECO:0000256" key="5">
    <source>
        <dbReference type="ARBA" id="ARBA00023136"/>
    </source>
</evidence>
<dbReference type="GO" id="GO:0022857">
    <property type="term" value="F:transmembrane transporter activity"/>
    <property type="evidence" value="ECO:0007669"/>
    <property type="project" value="InterPro"/>
</dbReference>
<feature type="transmembrane region" description="Helical" evidence="6">
    <location>
        <begin position="88"/>
        <end position="106"/>
    </location>
</feature>
<gene>
    <name evidence="7" type="ORF">GIB67_034923</name>
</gene>
<feature type="transmembrane region" description="Helical" evidence="6">
    <location>
        <begin position="168"/>
        <end position="189"/>
    </location>
</feature>
<dbReference type="InterPro" id="IPR000109">
    <property type="entry name" value="POT_fam"/>
</dbReference>
<dbReference type="SUPFAM" id="SSF103473">
    <property type="entry name" value="MFS general substrate transporter"/>
    <property type="match status" value="2"/>
</dbReference>
<feature type="non-terminal residue" evidence="7">
    <location>
        <position position="1"/>
    </location>
</feature>
<evidence type="ECO:0000313" key="8">
    <source>
        <dbReference type="Proteomes" id="UP000541444"/>
    </source>
</evidence>
<sequence>SNEAMEPMKNPKQGGVRTTIFVFVMTGMESIGFFANMSNLVLYCLFIMHFDLSASANTTTNYMGTAFLMALLGGVVSDSYMNRMNTTLFFGSLEILGYILMIIQSHERKLQPEPCLESTCIKGGKAVMFYSGLYLIALGAGGIKGAVPSLGADQFDLNDPKGRASIASFFNWFQLSQTLGAIIGVTVVVWVSTNKGYDKGYIISIACAFVGFLVLALGKPFYRVRVPSDNCEYLTLHTIVQVLFVMVKNINKKVPEDVNALYETRDEESHLHEELPHTRQFRLLDKAAIVPKDKKLGKWSVCTVNQVEEVKILTRMMPIILSTIIMNTCLAQLQTFSIQQGTLMDNRLGSFKVPSGSIPVIPFIFMTGLIPIYELLFVPIIRKYTGLPSGISHLQRVGVGLVLGAVSMGIAGLIEVKRRNQLVNHGNQIGLFWLAFHYGVFGIADMFTLVGLMEFFYTEAPKRMRSLSTSFTALSLAAGFYLSSALVNIINSVTGNLTKNKMGWLEGRDLNTNQLNLFYWFLAIISVLNFGNYLFWSNWYKYKSDVPVLHKEKDIRVHSFNGEEGNVKEHTLLKEGNGA</sequence>
<feature type="transmembrane region" description="Helical" evidence="6">
    <location>
        <begin position="393"/>
        <end position="414"/>
    </location>
</feature>
<comment type="subcellular location">
    <subcellularLocation>
        <location evidence="1">Membrane</location>
        <topology evidence="1">Multi-pass membrane protein</topology>
    </subcellularLocation>
</comment>
<comment type="caution">
    <text evidence="7">The sequence shown here is derived from an EMBL/GenBank/DDBJ whole genome shotgun (WGS) entry which is preliminary data.</text>
</comment>
<evidence type="ECO:0000256" key="6">
    <source>
        <dbReference type="SAM" id="Phobius"/>
    </source>
</evidence>
<keyword evidence="3 6" id="KW-0812">Transmembrane</keyword>
<dbReference type="OrthoDB" id="8904098at2759"/>
<reference evidence="7 8" key="1">
    <citation type="journal article" date="2020" name="IScience">
        <title>Genome Sequencing of the Endangered Kingdonia uniflora (Circaeasteraceae, Ranunculales) Reveals Potential Mechanisms of Evolutionary Specialization.</title>
        <authorList>
            <person name="Sun Y."/>
            <person name="Deng T."/>
            <person name="Zhang A."/>
            <person name="Moore M.J."/>
            <person name="Landis J.B."/>
            <person name="Lin N."/>
            <person name="Zhang H."/>
            <person name="Zhang X."/>
            <person name="Huang J."/>
            <person name="Zhang X."/>
            <person name="Sun H."/>
            <person name="Wang H."/>
        </authorList>
    </citation>
    <scope>NUCLEOTIDE SEQUENCE [LARGE SCALE GENOMIC DNA]</scope>
    <source>
        <strain evidence="7">TB1705</strain>
        <tissue evidence="7">Leaf</tissue>
    </source>
</reference>
<protein>
    <submittedName>
        <fullName evidence="7">Uncharacterized protein</fullName>
    </submittedName>
</protein>
<feature type="transmembrane region" description="Helical" evidence="6">
    <location>
        <begin position="126"/>
        <end position="147"/>
    </location>
</feature>
<keyword evidence="8" id="KW-1185">Reference proteome</keyword>
<feature type="transmembrane region" description="Helical" evidence="6">
    <location>
        <begin position="201"/>
        <end position="218"/>
    </location>
</feature>
<keyword evidence="5 6" id="KW-0472">Membrane</keyword>
<name>A0A7J7NHD0_9MAGN</name>
<proteinExistence type="inferred from homology"/>
<comment type="similarity">
    <text evidence="2">Belongs to the major facilitator superfamily. Proton-dependent oligopeptide transporter (POT/PTR) (TC 2.A.17) family.</text>
</comment>
<feature type="transmembrane region" description="Helical" evidence="6">
    <location>
        <begin position="319"/>
        <end position="338"/>
    </location>
</feature>
<keyword evidence="4 6" id="KW-1133">Transmembrane helix</keyword>
<evidence type="ECO:0000256" key="1">
    <source>
        <dbReference type="ARBA" id="ARBA00004141"/>
    </source>
</evidence>
<evidence type="ECO:0000313" key="7">
    <source>
        <dbReference type="EMBL" id="KAF6166372.1"/>
    </source>
</evidence>
<dbReference type="Proteomes" id="UP000541444">
    <property type="component" value="Unassembled WGS sequence"/>
</dbReference>
<dbReference type="GO" id="GO:0016020">
    <property type="term" value="C:membrane"/>
    <property type="evidence" value="ECO:0007669"/>
    <property type="project" value="UniProtKB-SubCell"/>
</dbReference>
<dbReference type="InterPro" id="IPR036259">
    <property type="entry name" value="MFS_trans_sf"/>
</dbReference>
<dbReference type="Pfam" id="PF00854">
    <property type="entry name" value="PTR2"/>
    <property type="match status" value="1"/>
</dbReference>
<feature type="transmembrane region" description="Helical" evidence="6">
    <location>
        <begin position="434"/>
        <end position="457"/>
    </location>
</feature>
<dbReference type="AlphaFoldDB" id="A0A7J7NHD0"/>